<dbReference type="KEGG" id="eml:EMELA_v1c05020"/>
<evidence type="ECO:0000313" key="2">
    <source>
        <dbReference type="EMBL" id="ATZ18042.1"/>
    </source>
</evidence>
<keyword evidence="1" id="KW-0472">Membrane</keyword>
<reference evidence="2 3" key="1">
    <citation type="submission" date="2017-11" db="EMBL/GenBank/DDBJ databases">
        <title>Genome sequence of Entomoplasma melaleucae M1 (ATCC 49191).</title>
        <authorList>
            <person name="Lo W.-S."/>
            <person name="Gasparich G.E."/>
            <person name="Kuo C.-H."/>
        </authorList>
    </citation>
    <scope>NUCLEOTIDE SEQUENCE [LARGE SCALE GENOMIC DNA]</scope>
    <source>
        <strain evidence="2 3">M1</strain>
    </source>
</reference>
<feature type="transmembrane region" description="Helical" evidence="1">
    <location>
        <begin position="6"/>
        <end position="29"/>
    </location>
</feature>
<keyword evidence="1" id="KW-0812">Transmembrane</keyword>
<proteinExistence type="predicted"/>
<name>A0A2K8NW29_9MOLU</name>
<keyword evidence="1" id="KW-1133">Transmembrane helix</keyword>
<dbReference type="Proteomes" id="UP000231896">
    <property type="component" value="Chromosome"/>
</dbReference>
<evidence type="ECO:0000313" key="3">
    <source>
        <dbReference type="Proteomes" id="UP000231896"/>
    </source>
</evidence>
<sequence length="202" mass="24135">MDSKVIIAIFMIGLYVIILIVVGILAYIYSVKHKPYKKVNDEYLKEIAEFKKTENSILNNLKLIKTKFELADDEKIYFVDELNISFNEINYKKSKKKEFDDKYDQYVKKLKKNYSLFRFKAKQNDFETNLVYISNKRIVLDNQNEFKVIRLENVLLNEYLVSNFNGEYYKSIYVKTKSEEIYFVTDDLKLNAIIAKFRLEQA</sequence>
<dbReference type="STRING" id="1408435.GCA_000685885_00563"/>
<evidence type="ECO:0000256" key="1">
    <source>
        <dbReference type="SAM" id="Phobius"/>
    </source>
</evidence>
<dbReference type="AlphaFoldDB" id="A0A2K8NW29"/>
<organism evidence="2 3">
    <name type="scientific">Mesoplasma melaleucae</name>
    <dbReference type="NCBI Taxonomy" id="81459"/>
    <lineage>
        <taxon>Bacteria</taxon>
        <taxon>Bacillati</taxon>
        <taxon>Mycoplasmatota</taxon>
        <taxon>Mollicutes</taxon>
        <taxon>Entomoplasmatales</taxon>
        <taxon>Entomoplasmataceae</taxon>
        <taxon>Mesoplasma</taxon>
    </lineage>
</organism>
<keyword evidence="3" id="KW-1185">Reference proteome</keyword>
<dbReference type="EMBL" id="CP024964">
    <property type="protein sequence ID" value="ATZ18042.1"/>
    <property type="molecule type" value="Genomic_DNA"/>
</dbReference>
<protein>
    <submittedName>
        <fullName evidence="2">Uncharacterized protein</fullName>
    </submittedName>
</protein>
<accession>A0A2K8NW29</accession>
<dbReference type="RefSeq" id="WP_028124125.1">
    <property type="nucleotide sequence ID" value="NZ_CP024964.1"/>
</dbReference>
<gene>
    <name evidence="2" type="ORF">EMELA_v1c05020</name>
</gene>